<gene>
    <name evidence="1" type="ORF">HPBE_LOCUS20041</name>
</gene>
<protein>
    <submittedName>
        <fullName evidence="3">Reverse transcriptase domain-containing protein</fullName>
    </submittedName>
</protein>
<dbReference type="EMBL" id="UZAH01031809">
    <property type="protein sequence ID" value="VDP17989.1"/>
    <property type="molecule type" value="Genomic_DNA"/>
</dbReference>
<accession>A0A3P8F1P5</accession>
<reference evidence="3" key="2">
    <citation type="submission" date="2019-09" db="UniProtKB">
        <authorList>
            <consortium name="WormBaseParasite"/>
        </authorList>
    </citation>
    <scope>IDENTIFICATION</scope>
</reference>
<evidence type="ECO:0000313" key="1">
    <source>
        <dbReference type="EMBL" id="VDP17989.1"/>
    </source>
</evidence>
<evidence type="ECO:0000313" key="3">
    <source>
        <dbReference type="WBParaSite" id="HPBE_0002004201-mRNA-1"/>
    </source>
</evidence>
<name>A0A183GCW2_HELPZ</name>
<accession>A0A183GCW2</accession>
<reference evidence="1 2" key="1">
    <citation type="submission" date="2018-11" db="EMBL/GenBank/DDBJ databases">
        <authorList>
            <consortium name="Pathogen Informatics"/>
        </authorList>
    </citation>
    <scope>NUCLEOTIDE SEQUENCE [LARGE SCALE GENOMIC DNA]</scope>
</reference>
<sequence length="184" mass="20553">MTFTKEMKAALSSLDQCDLATLVAYIISRFEDMEELMRANAAALKTVLERSAPTSACAFCSVEENRDVHFTGRCLKPSHQDDCVVKCGGCGLDPHPLIDSCSFQRSTTTQLHTIWATTTTLELDLMGNRSTSTLWAVGFRWATSSSLNNFNKYGQPIDVDFMGSRLHMGTVDHGHRRRFLYVMS</sequence>
<dbReference type="AlphaFoldDB" id="A0A183GCW2"/>
<proteinExistence type="predicted"/>
<dbReference type="WBParaSite" id="HPBE_0002004201-mRNA-1">
    <property type="protein sequence ID" value="HPBE_0002004201-mRNA-1"/>
    <property type="gene ID" value="HPBE_0002004201"/>
</dbReference>
<organism evidence="2 3">
    <name type="scientific">Heligmosomoides polygyrus</name>
    <name type="common">Parasitic roundworm</name>
    <dbReference type="NCBI Taxonomy" id="6339"/>
    <lineage>
        <taxon>Eukaryota</taxon>
        <taxon>Metazoa</taxon>
        <taxon>Ecdysozoa</taxon>
        <taxon>Nematoda</taxon>
        <taxon>Chromadorea</taxon>
        <taxon>Rhabditida</taxon>
        <taxon>Rhabditina</taxon>
        <taxon>Rhabditomorpha</taxon>
        <taxon>Strongyloidea</taxon>
        <taxon>Heligmosomidae</taxon>
        <taxon>Heligmosomoides</taxon>
    </lineage>
</organism>
<evidence type="ECO:0000313" key="2">
    <source>
        <dbReference type="Proteomes" id="UP000050761"/>
    </source>
</evidence>
<keyword evidence="2" id="KW-1185">Reference proteome</keyword>
<dbReference type="Proteomes" id="UP000050761">
    <property type="component" value="Unassembled WGS sequence"/>
</dbReference>